<evidence type="ECO:0000313" key="1">
    <source>
        <dbReference type="EMBL" id="DAD71962.1"/>
    </source>
</evidence>
<dbReference type="EMBL" id="BK015890">
    <property type="protein sequence ID" value="DAD71962.1"/>
    <property type="molecule type" value="Genomic_DNA"/>
</dbReference>
<sequence>MQDFNLAPDENFHNPVISRDDEFLHQQIDILFETTPGDLQGDSDFGTTYDELLYEQHLSTSQLERTMKSDLGLLDLRGFSAEVMATILPGTVRDIALIEVELNRNNYSTKKVYKIE</sequence>
<accession>A0A8S5LPV4</accession>
<name>A0A8S5LPV4_9CAUD</name>
<reference evidence="1" key="1">
    <citation type="journal article" date="2021" name="Proc. Natl. Acad. Sci. U.S.A.">
        <title>A Catalog of Tens of Thousands of Viruses from Human Metagenomes Reveals Hidden Associations with Chronic Diseases.</title>
        <authorList>
            <person name="Tisza M.J."/>
            <person name="Buck C.B."/>
        </authorList>
    </citation>
    <scope>NUCLEOTIDE SEQUENCE</scope>
    <source>
        <strain evidence="1">Ct0f722</strain>
    </source>
</reference>
<proteinExistence type="predicted"/>
<protein>
    <submittedName>
        <fullName evidence="1">Uncharacterized protein</fullName>
    </submittedName>
</protein>
<organism evidence="1">
    <name type="scientific">Myoviridae sp. ct0f722</name>
    <dbReference type="NCBI Taxonomy" id="2827599"/>
    <lineage>
        <taxon>Viruses</taxon>
        <taxon>Duplodnaviria</taxon>
        <taxon>Heunggongvirae</taxon>
        <taxon>Uroviricota</taxon>
        <taxon>Caudoviricetes</taxon>
    </lineage>
</organism>